<evidence type="ECO:0000313" key="3">
    <source>
        <dbReference type="Proteomes" id="UP000324897"/>
    </source>
</evidence>
<dbReference type="Pfam" id="PF12796">
    <property type="entry name" value="Ank_2"/>
    <property type="match status" value="1"/>
</dbReference>
<dbReference type="Gramene" id="TVU06261">
    <property type="protein sequence ID" value="TVU06261"/>
    <property type="gene ID" value="EJB05_49463"/>
</dbReference>
<dbReference type="PANTHER" id="PTHR46224">
    <property type="entry name" value="ANKYRIN REPEAT FAMILY PROTEIN"/>
    <property type="match status" value="1"/>
</dbReference>
<name>A0A5J9T6V6_9POAL</name>
<accession>A0A5J9T6V6</accession>
<dbReference type="PROSITE" id="PS50297">
    <property type="entry name" value="ANK_REP_REGION"/>
    <property type="match status" value="1"/>
</dbReference>
<dbReference type="SUPFAM" id="SSF48403">
    <property type="entry name" value="Ankyrin repeat"/>
    <property type="match status" value="1"/>
</dbReference>
<dbReference type="InterPro" id="IPR051616">
    <property type="entry name" value="Cul2-RING_E3_ligase_SR"/>
</dbReference>
<gene>
    <name evidence="2" type="ORF">EJB05_49463</name>
</gene>
<protein>
    <submittedName>
        <fullName evidence="2">Uncharacterized protein</fullName>
    </submittedName>
</protein>
<dbReference type="InterPro" id="IPR002110">
    <property type="entry name" value="Ankyrin_rpt"/>
</dbReference>
<dbReference type="OrthoDB" id="684759at2759"/>
<proteinExistence type="predicted"/>
<dbReference type="PROSITE" id="PS50088">
    <property type="entry name" value="ANK_REPEAT"/>
    <property type="match status" value="1"/>
</dbReference>
<keyword evidence="3" id="KW-1185">Reference proteome</keyword>
<dbReference type="EMBL" id="RWGY01000051">
    <property type="protein sequence ID" value="TVU06261.1"/>
    <property type="molecule type" value="Genomic_DNA"/>
</dbReference>
<dbReference type="SMART" id="SM00248">
    <property type="entry name" value="ANK"/>
    <property type="match status" value="3"/>
</dbReference>
<keyword evidence="1" id="KW-0040">ANK repeat</keyword>
<feature type="repeat" description="ANK" evidence="1">
    <location>
        <begin position="94"/>
        <end position="126"/>
    </location>
</feature>
<evidence type="ECO:0000313" key="2">
    <source>
        <dbReference type="EMBL" id="TVU06261.1"/>
    </source>
</evidence>
<reference evidence="2 3" key="1">
    <citation type="journal article" date="2019" name="Sci. Rep.">
        <title>A high-quality genome of Eragrostis curvula grass provides insights into Poaceae evolution and supports new strategies to enhance forage quality.</title>
        <authorList>
            <person name="Carballo J."/>
            <person name="Santos B.A.C.M."/>
            <person name="Zappacosta D."/>
            <person name="Garbus I."/>
            <person name="Selva J.P."/>
            <person name="Gallo C.A."/>
            <person name="Diaz A."/>
            <person name="Albertini E."/>
            <person name="Caccamo M."/>
            <person name="Echenique V."/>
        </authorList>
    </citation>
    <scope>NUCLEOTIDE SEQUENCE [LARGE SCALE GENOMIC DNA]</scope>
    <source>
        <strain evidence="3">cv. Victoria</strain>
        <tissue evidence="2">Leaf</tissue>
    </source>
</reference>
<evidence type="ECO:0000256" key="1">
    <source>
        <dbReference type="PROSITE-ProRule" id="PRU00023"/>
    </source>
</evidence>
<dbReference type="PANTHER" id="PTHR46224:SF57">
    <property type="entry name" value="ANKYRIN-LIKE PROTEIN"/>
    <property type="match status" value="1"/>
</dbReference>
<feature type="non-terminal residue" evidence="2">
    <location>
        <position position="1"/>
    </location>
</feature>
<comment type="caution">
    <text evidence="2">The sequence shown here is derived from an EMBL/GenBank/DDBJ whole genome shotgun (WGS) entry which is preliminary data.</text>
</comment>
<dbReference type="AlphaFoldDB" id="A0A5J9T6V6"/>
<sequence length="266" mass="28462">MATTNPSAVAIKAASEGNLRLLKKVAKEMDLREAKDSNGANTLYFAAAGGHLEPNRVFLSVYSPLLMACEARCSLECVKLLVEAGADLNFIMPYGSSPLIAATKEGLTDIVRFLLEAGADPNICDDFGENPIIYAGRDGRRDLVEILFPHTKPVTYVPNWSVDGIICTMKDAPTIAMGPGVGADMKIRGNEAFAKGDYSGAIYFYGLNYKGSAHAFAEALKLDPASDEIKAALRQCTSLIFPSNAISQEATEALSCAARSDEQKNP</sequence>
<organism evidence="2 3">
    <name type="scientific">Eragrostis curvula</name>
    <name type="common">weeping love grass</name>
    <dbReference type="NCBI Taxonomy" id="38414"/>
    <lineage>
        <taxon>Eukaryota</taxon>
        <taxon>Viridiplantae</taxon>
        <taxon>Streptophyta</taxon>
        <taxon>Embryophyta</taxon>
        <taxon>Tracheophyta</taxon>
        <taxon>Spermatophyta</taxon>
        <taxon>Magnoliopsida</taxon>
        <taxon>Liliopsida</taxon>
        <taxon>Poales</taxon>
        <taxon>Poaceae</taxon>
        <taxon>PACMAD clade</taxon>
        <taxon>Chloridoideae</taxon>
        <taxon>Eragrostideae</taxon>
        <taxon>Eragrostidinae</taxon>
        <taxon>Eragrostis</taxon>
    </lineage>
</organism>
<dbReference type="InterPro" id="IPR036770">
    <property type="entry name" value="Ankyrin_rpt-contain_sf"/>
</dbReference>
<dbReference type="Gene3D" id="1.25.40.20">
    <property type="entry name" value="Ankyrin repeat-containing domain"/>
    <property type="match status" value="1"/>
</dbReference>
<dbReference type="Proteomes" id="UP000324897">
    <property type="component" value="Unassembled WGS sequence"/>
</dbReference>